<feature type="active site" evidence="10">
    <location>
        <position position="140"/>
    </location>
</feature>
<dbReference type="NCBIfam" id="NF011202">
    <property type="entry name" value="PRK14608.1"/>
    <property type="match status" value="1"/>
</dbReference>
<evidence type="ECO:0000259" key="12">
    <source>
        <dbReference type="Pfam" id="PF08544"/>
    </source>
</evidence>
<dbReference type="InterPro" id="IPR004424">
    <property type="entry name" value="IspE"/>
</dbReference>
<dbReference type="EMBL" id="VFOF01000001">
    <property type="protein sequence ID" value="TQL17556.1"/>
    <property type="molecule type" value="Genomic_DNA"/>
</dbReference>
<keyword evidence="8 10" id="KW-0414">Isoprene biosynthesis</keyword>
<evidence type="ECO:0000256" key="7">
    <source>
        <dbReference type="ARBA" id="ARBA00022840"/>
    </source>
</evidence>
<evidence type="ECO:0000256" key="9">
    <source>
        <dbReference type="ARBA" id="ARBA00032554"/>
    </source>
</evidence>
<dbReference type="GO" id="GO:0019288">
    <property type="term" value="P:isopentenyl diphosphate biosynthetic process, methylerythritol 4-phosphate pathway"/>
    <property type="evidence" value="ECO:0007669"/>
    <property type="project" value="UniProtKB-UniRule"/>
</dbReference>
<dbReference type="GO" id="GO:0005524">
    <property type="term" value="F:ATP binding"/>
    <property type="evidence" value="ECO:0007669"/>
    <property type="project" value="UniProtKB-UniRule"/>
</dbReference>
<dbReference type="Pfam" id="PF08544">
    <property type="entry name" value="GHMP_kinases_C"/>
    <property type="match status" value="1"/>
</dbReference>
<evidence type="ECO:0000256" key="5">
    <source>
        <dbReference type="ARBA" id="ARBA00022741"/>
    </source>
</evidence>
<dbReference type="PIRSF" id="PIRSF010376">
    <property type="entry name" value="IspE"/>
    <property type="match status" value="1"/>
</dbReference>
<dbReference type="HAMAP" id="MF_00061">
    <property type="entry name" value="IspE"/>
    <property type="match status" value="1"/>
</dbReference>
<dbReference type="PANTHER" id="PTHR43527:SF2">
    <property type="entry name" value="4-DIPHOSPHOCYTIDYL-2-C-METHYL-D-ERYTHRITOL KINASE, CHLOROPLASTIC"/>
    <property type="match status" value="1"/>
</dbReference>
<evidence type="ECO:0000259" key="11">
    <source>
        <dbReference type="Pfam" id="PF00288"/>
    </source>
</evidence>
<dbReference type="Proteomes" id="UP000316887">
    <property type="component" value="Unassembled WGS sequence"/>
</dbReference>
<evidence type="ECO:0000313" key="13">
    <source>
        <dbReference type="EMBL" id="TQL17556.1"/>
    </source>
</evidence>
<organism evidence="13 14">
    <name type="scientific">Zymomonas mobilis</name>
    <dbReference type="NCBI Taxonomy" id="542"/>
    <lineage>
        <taxon>Bacteria</taxon>
        <taxon>Pseudomonadati</taxon>
        <taxon>Pseudomonadota</taxon>
        <taxon>Alphaproteobacteria</taxon>
        <taxon>Sphingomonadales</taxon>
        <taxon>Zymomonadaceae</taxon>
        <taxon>Zymomonas</taxon>
    </lineage>
</organism>
<dbReference type="Pfam" id="PF00288">
    <property type="entry name" value="GHMP_kinases_N"/>
    <property type="match status" value="1"/>
</dbReference>
<accession>A0A542W1V2</accession>
<feature type="active site" evidence="10">
    <location>
        <position position="12"/>
    </location>
</feature>
<dbReference type="GO" id="GO:0016114">
    <property type="term" value="P:terpenoid biosynthetic process"/>
    <property type="evidence" value="ECO:0007669"/>
    <property type="project" value="UniProtKB-UniRule"/>
</dbReference>
<dbReference type="EC" id="2.7.1.148" evidence="2 10"/>
<dbReference type="Gene3D" id="3.30.70.890">
    <property type="entry name" value="GHMP kinase, C-terminal domain"/>
    <property type="match status" value="1"/>
</dbReference>
<comment type="pathway">
    <text evidence="10">Isoprenoid biosynthesis; isopentenyl diphosphate biosynthesis via DXP pathway; isopentenyl diphosphate from 1-deoxy-D-xylulose 5-phosphate: step 3/6.</text>
</comment>
<keyword evidence="6 10" id="KW-0418">Kinase</keyword>
<sequence length="283" mass="30508">MVSKLTEIAYAKINLALHVRGKMPNGYHALETIFAFAEDGDILQAVADRAEDHLTITGPFAEGLDAGKDNLVLRAVAALREAYPDKIPAGFSIILDKRLPIAAGIGGGSADAAAILRMIGQHYGVPHEALLTLAAHLGADVPACVDSCLVRGEGVGEKLTQIADYSLENKPLLLVNPRVSCSTPMIFKNWDGIDRGPLATDSHILDASRSGRNDLEPPARKILPIIGDVVEWLQQQKGVSFSRMSGSGATCFALFDNIADRDIAREKLKDEHPQWWALSSVLR</sequence>
<dbReference type="SUPFAM" id="SSF54211">
    <property type="entry name" value="Ribosomal protein S5 domain 2-like"/>
    <property type="match status" value="1"/>
</dbReference>
<dbReference type="Gene3D" id="3.30.230.10">
    <property type="match status" value="1"/>
</dbReference>
<protein>
    <recommendedName>
        <fullName evidence="3 10">4-diphosphocytidyl-2-C-methyl-D-erythritol kinase</fullName>
        <shortName evidence="10">CMK</shortName>
        <ecNumber evidence="2 10">2.7.1.148</ecNumber>
    </recommendedName>
    <alternativeName>
        <fullName evidence="9 10">4-(cytidine-5'-diphospho)-2-C-methyl-D-erythritol kinase</fullName>
    </alternativeName>
</protein>
<feature type="binding site" evidence="10">
    <location>
        <begin position="100"/>
        <end position="110"/>
    </location>
    <ligand>
        <name>ATP</name>
        <dbReference type="ChEBI" id="CHEBI:30616"/>
    </ligand>
</feature>
<evidence type="ECO:0000256" key="4">
    <source>
        <dbReference type="ARBA" id="ARBA00022679"/>
    </source>
</evidence>
<dbReference type="PANTHER" id="PTHR43527">
    <property type="entry name" value="4-DIPHOSPHOCYTIDYL-2-C-METHYL-D-ERYTHRITOL KINASE, CHLOROPLASTIC"/>
    <property type="match status" value="1"/>
</dbReference>
<evidence type="ECO:0000256" key="8">
    <source>
        <dbReference type="ARBA" id="ARBA00023229"/>
    </source>
</evidence>
<evidence type="ECO:0000256" key="10">
    <source>
        <dbReference type="HAMAP-Rule" id="MF_00061"/>
    </source>
</evidence>
<comment type="function">
    <text evidence="10">Catalyzes the phosphorylation of the position 2 hydroxy group of 4-diphosphocytidyl-2C-methyl-D-erythritol.</text>
</comment>
<proteinExistence type="inferred from homology"/>
<evidence type="ECO:0000256" key="3">
    <source>
        <dbReference type="ARBA" id="ARBA00017473"/>
    </source>
</evidence>
<feature type="domain" description="GHMP kinase C-terminal" evidence="12">
    <location>
        <begin position="208"/>
        <end position="271"/>
    </location>
</feature>
<keyword evidence="4 10" id="KW-0808">Transferase</keyword>
<evidence type="ECO:0000313" key="14">
    <source>
        <dbReference type="Proteomes" id="UP000316887"/>
    </source>
</evidence>
<name>A0A542W1V2_ZYMMB</name>
<dbReference type="InterPro" id="IPR020568">
    <property type="entry name" value="Ribosomal_Su5_D2-typ_SF"/>
</dbReference>
<dbReference type="GO" id="GO:0050515">
    <property type="term" value="F:4-(cytidine 5'-diphospho)-2-C-methyl-D-erythritol kinase activity"/>
    <property type="evidence" value="ECO:0007669"/>
    <property type="project" value="UniProtKB-UniRule"/>
</dbReference>
<comment type="catalytic activity">
    <reaction evidence="10">
        <text>4-CDP-2-C-methyl-D-erythritol + ATP = 4-CDP-2-C-methyl-D-erythritol 2-phosphate + ADP + H(+)</text>
        <dbReference type="Rhea" id="RHEA:18437"/>
        <dbReference type="ChEBI" id="CHEBI:15378"/>
        <dbReference type="ChEBI" id="CHEBI:30616"/>
        <dbReference type="ChEBI" id="CHEBI:57823"/>
        <dbReference type="ChEBI" id="CHEBI:57919"/>
        <dbReference type="ChEBI" id="CHEBI:456216"/>
        <dbReference type="EC" id="2.7.1.148"/>
    </reaction>
</comment>
<feature type="domain" description="GHMP kinase N-terminal" evidence="11">
    <location>
        <begin position="70"/>
        <end position="145"/>
    </location>
</feature>
<dbReference type="NCBIfam" id="TIGR00154">
    <property type="entry name" value="ispE"/>
    <property type="match status" value="1"/>
</dbReference>
<dbReference type="InterPro" id="IPR014721">
    <property type="entry name" value="Ribsml_uS5_D2-typ_fold_subgr"/>
</dbReference>
<dbReference type="InterPro" id="IPR006204">
    <property type="entry name" value="GHMP_kinase_N_dom"/>
</dbReference>
<evidence type="ECO:0000256" key="2">
    <source>
        <dbReference type="ARBA" id="ARBA00012052"/>
    </source>
</evidence>
<evidence type="ECO:0000256" key="1">
    <source>
        <dbReference type="ARBA" id="ARBA00009684"/>
    </source>
</evidence>
<dbReference type="UniPathway" id="UPA00056">
    <property type="reaction ID" value="UER00094"/>
</dbReference>
<dbReference type="AlphaFoldDB" id="A0A542W1V2"/>
<comment type="similarity">
    <text evidence="1 10">Belongs to the GHMP kinase family. IspE subfamily.</text>
</comment>
<dbReference type="InterPro" id="IPR036554">
    <property type="entry name" value="GHMP_kinase_C_sf"/>
</dbReference>
<comment type="caution">
    <text evidence="13">The sequence shown here is derived from an EMBL/GenBank/DDBJ whole genome shotgun (WGS) entry which is preliminary data.</text>
</comment>
<keyword evidence="7 10" id="KW-0067">ATP-binding</keyword>
<keyword evidence="5 10" id="KW-0547">Nucleotide-binding</keyword>
<reference evidence="13 14" key="1">
    <citation type="submission" date="2019-06" db="EMBL/GenBank/DDBJ databases">
        <title>Genome sequencing of Zymomonas mobilis strains for genetic engineering and biofuel applications.</title>
        <authorList>
            <person name="Teravest M."/>
        </authorList>
    </citation>
    <scope>NUCLEOTIDE SEQUENCE [LARGE SCALE GENOMIC DNA]</scope>
    <source>
        <strain evidence="13 14">AN0101</strain>
    </source>
</reference>
<dbReference type="SUPFAM" id="SSF55060">
    <property type="entry name" value="GHMP Kinase, C-terminal domain"/>
    <property type="match status" value="1"/>
</dbReference>
<evidence type="ECO:0000256" key="6">
    <source>
        <dbReference type="ARBA" id="ARBA00022777"/>
    </source>
</evidence>
<dbReference type="InterPro" id="IPR013750">
    <property type="entry name" value="GHMP_kinase_C_dom"/>
</dbReference>
<gene>
    <name evidence="10" type="primary">ispE</name>
    <name evidence="13" type="ORF">FBY58_1147</name>
</gene>